<name>A0A1W9YRB7_MYCBA</name>
<gene>
    <name evidence="11" type="ORF">BST17_22890</name>
</gene>
<dbReference type="OrthoDB" id="3428916at2"/>
<dbReference type="Proteomes" id="UP000192366">
    <property type="component" value="Unassembled WGS sequence"/>
</dbReference>
<comment type="subcellular location">
    <subcellularLocation>
        <location evidence="1">Cell inner membrane</location>
        <topology evidence="1">Multi-pass membrane protein</topology>
    </subcellularLocation>
</comment>
<evidence type="ECO:0000256" key="9">
    <source>
        <dbReference type="SAM" id="Phobius"/>
    </source>
</evidence>
<dbReference type="GO" id="GO:0005886">
    <property type="term" value="C:plasma membrane"/>
    <property type="evidence" value="ECO:0007669"/>
    <property type="project" value="UniProtKB-SubCell"/>
</dbReference>
<feature type="transmembrane region" description="Helical" evidence="9">
    <location>
        <begin position="132"/>
        <end position="154"/>
    </location>
</feature>
<evidence type="ECO:0000256" key="7">
    <source>
        <dbReference type="ARBA" id="ARBA00023136"/>
    </source>
</evidence>
<organism evidence="11 12">
    <name type="scientific">Mycolicibacterium bacteremicum</name>
    <name type="common">Mycobacterium bacteremicum</name>
    <dbReference type="NCBI Taxonomy" id="564198"/>
    <lineage>
        <taxon>Bacteria</taxon>
        <taxon>Bacillati</taxon>
        <taxon>Actinomycetota</taxon>
        <taxon>Actinomycetes</taxon>
        <taxon>Mycobacteriales</taxon>
        <taxon>Mycobacteriaceae</taxon>
        <taxon>Mycolicibacterium</taxon>
    </lineage>
</organism>
<comment type="caution">
    <text evidence="11">The sequence shown here is derived from an EMBL/GenBank/DDBJ whole genome shotgun (WGS) entry which is preliminary data.</text>
</comment>
<keyword evidence="2" id="KW-0813">Transport</keyword>
<evidence type="ECO:0000256" key="4">
    <source>
        <dbReference type="ARBA" id="ARBA00022519"/>
    </source>
</evidence>
<dbReference type="STRING" id="564198.BST17_22890"/>
<evidence type="ECO:0000313" key="11">
    <source>
        <dbReference type="EMBL" id="ORA02529.1"/>
    </source>
</evidence>
<dbReference type="PANTHER" id="PTHR35011">
    <property type="entry name" value="2,3-DIKETO-L-GULONATE TRAP TRANSPORTER SMALL PERMEASE PROTEIN YIAM"/>
    <property type="match status" value="1"/>
</dbReference>
<evidence type="ECO:0000256" key="2">
    <source>
        <dbReference type="ARBA" id="ARBA00022448"/>
    </source>
</evidence>
<keyword evidence="4" id="KW-0997">Cell inner membrane</keyword>
<accession>A0A1W9YRB7</accession>
<protein>
    <submittedName>
        <fullName evidence="11">TRAP transporter small permease protein</fullName>
    </submittedName>
</protein>
<dbReference type="InterPro" id="IPR055348">
    <property type="entry name" value="DctQ"/>
</dbReference>
<feature type="transmembrane region" description="Helical" evidence="9">
    <location>
        <begin position="91"/>
        <end position="112"/>
    </location>
</feature>
<dbReference type="RefSeq" id="WP_083061194.1">
    <property type="nucleotide sequence ID" value="NZ_JACKVM010000001.1"/>
</dbReference>
<dbReference type="EMBL" id="MVHJ01000027">
    <property type="protein sequence ID" value="ORA02529.1"/>
    <property type="molecule type" value="Genomic_DNA"/>
</dbReference>
<comment type="similarity">
    <text evidence="8">Belongs to the TRAP transporter small permease family.</text>
</comment>
<sequence length="172" mass="18518">MSADVTLPRPLTVVIRGLGLAAGVLLLLIILLTVADVVSRNLRDRSIVGTVDITTMLLVATAYLGLASAEADGRHVSVELIESRLGARTKLVFSVLRSALLVGLGVLMTWGLTEVLISAAERGETTNDILRLPTWPAKVVLLISFAAFFVVAIWRELLIFSTARTEQKGAQR</sequence>
<dbReference type="AlphaFoldDB" id="A0A1W9YRB7"/>
<evidence type="ECO:0000259" key="10">
    <source>
        <dbReference type="Pfam" id="PF04290"/>
    </source>
</evidence>
<evidence type="ECO:0000256" key="6">
    <source>
        <dbReference type="ARBA" id="ARBA00022989"/>
    </source>
</evidence>
<evidence type="ECO:0000256" key="8">
    <source>
        <dbReference type="ARBA" id="ARBA00038436"/>
    </source>
</evidence>
<dbReference type="PANTHER" id="PTHR35011:SF10">
    <property type="entry name" value="TRAP TRANSPORTER SMALL PERMEASE PROTEIN"/>
    <property type="match status" value="1"/>
</dbReference>
<evidence type="ECO:0000256" key="1">
    <source>
        <dbReference type="ARBA" id="ARBA00004429"/>
    </source>
</evidence>
<reference evidence="11 12" key="1">
    <citation type="submission" date="2017-02" db="EMBL/GenBank/DDBJ databases">
        <title>The new phylogeny of genus Mycobacterium.</title>
        <authorList>
            <person name="Tortoli E."/>
            <person name="Trovato A."/>
            <person name="Cirillo D.M."/>
        </authorList>
    </citation>
    <scope>NUCLEOTIDE SEQUENCE [LARGE SCALE GENOMIC DNA]</scope>
    <source>
        <strain evidence="11 12">DSM 45578</strain>
    </source>
</reference>
<dbReference type="Pfam" id="PF04290">
    <property type="entry name" value="DctQ"/>
    <property type="match status" value="1"/>
</dbReference>
<keyword evidence="12" id="KW-1185">Reference proteome</keyword>
<feature type="transmembrane region" description="Helical" evidence="9">
    <location>
        <begin position="13"/>
        <end position="35"/>
    </location>
</feature>
<evidence type="ECO:0000313" key="12">
    <source>
        <dbReference type="Proteomes" id="UP000192366"/>
    </source>
</evidence>
<keyword evidence="3" id="KW-1003">Cell membrane</keyword>
<feature type="domain" description="Tripartite ATP-independent periplasmic transporters DctQ component" evidence="10">
    <location>
        <begin position="29"/>
        <end position="153"/>
    </location>
</feature>
<keyword evidence="5 9" id="KW-0812">Transmembrane</keyword>
<keyword evidence="6 9" id="KW-1133">Transmembrane helix</keyword>
<evidence type="ECO:0000256" key="3">
    <source>
        <dbReference type="ARBA" id="ARBA00022475"/>
    </source>
</evidence>
<proteinExistence type="inferred from homology"/>
<dbReference type="GO" id="GO:0015740">
    <property type="term" value="P:C4-dicarboxylate transport"/>
    <property type="evidence" value="ECO:0007669"/>
    <property type="project" value="TreeGrafter"/>
</dbReference>
<keyword evidence="7 9" id="KW-0472">Membrane</keyword>
<dbReference type="GO" id="GO:0022857">
    <property type="term" value="F:transmembrane transporter activity"/>
    <property type="evidence" value="ECO:0007669"/>
    <property type="project" value="TreeGrafter"/>
</dbReference>
<dbReference type="InterPro" id="IPR007387">
    <property type="entry name" value="TRAP_DctQ"/>
</dbReference>
<evidence type="ECO:0000256" key="5">
    <source>
        <dbReference type="ARBA" id="ARBA00022692"/>
    </source>
</evidence>